<evidence type="ECO:0000313" key="1">
    <source>
        <dbReference type="EMBL" id="CAG9767228.1"/>
    </source>
</evidence>
<protein>
    <submittedName>
        <fullName evidence="1">Uncharacterized protein</fullName>
    </submittedName>
</protein>
<organism evidence="1 2">
    <name type="scientific">Ceutorhynchus assimilis</name>
    <name type="common">cabbage seed weevil</name>
    <dbReference type="NCBI Taxonomy" id="467358"/>
    <lineage>
        <taxon>Eukaryota</taxon>
        <taxon>Metazoa</taxon>
        <taxon>Ecdysozoa</taxon>
        <taxon>Arthropoda</taxon>
        <taxon>Hexapoda</taxon>
        <taxon>Insecta</taxon>
        <taxon>Pterygota</taxon>
        <taxon>Neoptera</taxon>
        <taxon>Endopterygota</taxon>
        <taxon>Coleoptera</taxon>
        <taxon>Polyphaga</taxon>
        <taxon>Cucujiformia</taxon>
        <taxon>Curculionidae</taxon>
        <taxon>Ceutorhynchinae</taxon>
        <taxon>Ceutorhynchus</taxon>
    </lineage>
</organism>
<evidence type="ECO:0000313" key="2">
    <source>
        <dbReference type="Proteomes" id="UP001152799"/>
    </source>
</evidence>
<dbReference type="Proteomes" id="UP001152799">
    <property type="component" value="Chromosome 4"/>
</dbReference>
<dbReference type="EMBL" id="OU892280">
    <property type="protein sequence ID" value="CAG9767228.1"/>
    <property type="molecule type" value="Genomic_DNA"/>
</dbReference>
<proteinExistence type="predicted"/>
<dbReference type="AlphaFoldDB" id="A0A9N9MLL5"/>
<reference evidence="1" key="1">
    <citation type="submission" date="2022-01" db="EMBL/GenBank/DDBJ databases">
        <authorList>
            <person name="King R."/>
        </authorList>
    </citation>
    <scope>NUCLEOTIDE SEQUENCE</scope>
</reference>
<accession>A0A9N9MLL5</accession>
<sequence length="253" mass="30114">MADSRALLTLFLEKRLHDRRAIIDETFKLIYDYNKDRKKVNYEKTLKTICSLLGKEIPNKVLIYLLTLLDMPLDIAESDDNKFIEKMKSLEKIHHSCLEETIKPELEDCILSGPSTSACDNNVFEKKPEKHIFLKPRIGRRKRNHPEPVKPQMETLLDLAALFITENHQYLKDVCQEKFDKAWKLIRSNQCSEESLKQCYKTLEDLNKKRKLLREIENDTISDRTILDFYWDEDIILREQHVYDFVNFDFDKL</sequence>
<name>A0A9N9MLL5_9CUCU</name>
<gene>
    <name evidence="1" type="ORF">CEUTPL_LOCUS7795</name>
</gene>
<dbReference type="OrthoDB" id="6759218at2759"/>
<keyword evidence="2" id="KW-1185">Reference proteome</keyword>